<protein>
    <submittedName>
        <fullName evidence="1">Uncharacterized protein</fullName>
    </submittedName>
</protein>
<dbReference type="GeneID" id="5974810"/>
<evidence type="ECO:0000313" key="1">
    <source>
        <dbReference type="EMBL" id="EAT85049.1"/>
    </source>
</evidence>
<dbReference type="EMBL" id="CH445335">
    <property type="protein sequence ID" value="EAT85049.1"/>
    <property type="molecule type" value="Genomic_DNA"/>
</dbReference>
<dbReference type="KEGG" id="pno:SNOG_07583"/>
<dbReference type="HOGENOM" id="CLU_2942561_0_0_1"/>
<dbReference type="AlphaFoldDB" id="Q0UKY1"/>
<reference evidence="2" key="1">
    <citation type="journal article" date="2007" name="Plant Cell">
        <title>Dothideomycete-plant interactions illuminated by genome sequencing and EST analysis of the wheat pathogen Stagonospora nodorum.</title>
        <authorList>
            <person name="Hane J.K."/>
            <person name="Lowe R.G."/>
            <person name="Solomon P.S."/>
            <person name="Tan K.C."/>
            <person name="Schoch C.L."/>
            <person name="Spatafora J.W."/>
            <person name="Crous P.W."/>
            <person name="Kodira C."/>
            <person name="Birren B.W."/>
            <person name="Galagan J.E."/>
            <person name="Torriani S.F."/>
            <person name="McDonald B.A."/>
            <person name="Oliver R.P."/>
        </authorList>
    </citation>
    <scope>NUCLEOTIDE SEQUENCE [LARGE SCALE GENOMIC DNA]</scope>
    <source>
        <strain evidence="2">SN15 / ATCC MYA-4574 / FGSC 10173</strain>
    </source>
</reference>
<proteinExistence type="predicted"/>
<dbReference type="InParanoid" id="Q0UKY1"/>
<sequence>MKRSMNDVAITVTTWRVGQGRSETAKLGTKSSMSVTSKHDQGFLGNRRVQHCSSEQVSKA</sequence>
<accession>Q0UKY1</accession>
<dbReference type="Proteomes" id="UP000001055">
    <property type="component" value="Unassembled WGS sequence"/>
</dbReference>
<gene>
    <name evidence="1" type="ORF">SNOG_07583</name>
</gene>
<organism evidence="1 2">
    <name type="scientific">Phaeosphaeria nodorum (strain SN15 / ATCC MYA-4574 / FGSC 10173)</name>
    <name type="common">Glume blotch fungus</name>
    <name type="synonym">Parastagonospora nodorum</name>
    <dbReference type="NCBI Taxonomy" id="321614"/>
    <lineage>
        <taxon>Eukaryota</taxon>
        <taxon>Fungi</taxon>
        <taxon>Dikarya</taxon>
        <taxon>Ascomycota</taxon>
        <taxon>Pezizomycotina</taxon>
        <taxon>Dothideomycetes</taxon>
        <taxon>Pleosporomycetidae</taxon>
        <taxon>Pleosporales</taxon>
        <taxon>Pleosporineae</taxon>
        <taxon>Phaeosphaeriaceae</taxon>
        <taxon>Parastagonospora</taxon>
    </lineage>
</organism>
<evidence type="ECO:0000313" key="2">
    <source>
        <dbReference type="Proteomes" id="UP000001055"/>
    </source>
</evidence>
<name>Q0UKY1_PHANO</name>
<dbReference type="RefSeq" id="XP_001797917.1">
    <property type="nucleotide sequence ID" value="XM_001797865.1"/>
</dbReference>